<dbReference type="SUPFAM" id="SSF81665">
    <property type="entry name" value="Calcium ATPase, transmembrane domain M"/>
    <property type="match status" value="1"/>
</dbReference>
<feature type="transmembrane region" description="Helical" evidence="6">
    <location>
        <begin position="733"/>
        <end position="752"/>
    </location>
</feature>
<accession>F7WBX8</accession>
<keyword evidence="5 6" id="KW-0472">Membrane</keyword>
<keyword evidence="6" id="KW-0067">ATP-binding</keyword>
<dbReference type="OrthoDB" id="432719at2759"/>
<feature type="transmembrane region" description="Helical" evidence="6">
    <location>
        <begin position="180"/>
        <end position="202"/>
    </location>
</feature>
<evidence type="ECO:0000256" key="2">
    <source>
        <dbReference type="ARBA" id="ARBA00022692"/>
    </source>
</evidence>
<dbReference type="GO" id="GO:0019829">
    <property type="term" value="F:ATPase-coupled monoatomic cation transmembrane transporter activity"/>
    <property type="evidence" value="ECO:0007669"/>
    <property type="project" value="InterPro"/>
</dbReference>
<dbReference type="Gene3D" id="3.30.428.70">
    <property type="match status" value="1"/>
</dbReference>
<dbReference type="GO" id="GO:0003877">
    <property type="term" value="F:ATP:ADP adenylyltransferase activity"/>
    <property type="evidence" value="ECO:0007669"/>
    <property type="project" value="InterPro"/>
</dbReference>
<dbReference type="GO" id="GO:0016020">
    <property type="term" value="C:membrane"/>
    <property type="evidence" value="ECO:0007669"/>
    <property type="project" value="UniProtKB-SubCell"/>
</dbReference>
<keyword evidence="3 6" id="KW-0479">Metal-binding</keyword>
<dbReference type="HOGENOM" id="CLU_270419_0_0_1"/>
<dbReference type="KEGG" id="smp:10801189"/>
<dbReference type="FunCoup" id="F7WBX8">
    <property type="interactions" value="16"/>
</dbReference>
<feature type="transmembrane region" description="Helical" evidence="6">
    <location>
        <begin position="139"/>
        <end position="159"/>
    </location>
</feature>
<dbReference type="EMBL" id="CABT02000088">
    <property type="protein sequence ID" value="CCC14508.1"/>
    <property type="molecule type" value="Genomic_DNA"/>
</dbReference>
<dbReference type="InterPro" id="IPR019200">
    <property type="entry name" value="ATP_adenylylTrfase_C"/>
</dbReference>
<dbReference type="GeneID" id="10801189"/>
<keyword evidence="4 6" id="KW-1133">Transmembrane helix</keyword>
<dbReference type="STRING" id="771870.F7WBX8"/>
<protein>
    <submittedName>
        <fullName evidence="12">WGS project CABT00000000 data, contig 2.88</fullName>
    </submittedName>
</protein>
<feature type="compositionally biased region" description="Low complexity" evidence="7">
    <location>
        <begin position="1068"/>
        <end position="1091"/>
    </location>
</feature>
<organism evidence="12 13">
    <name type="scientific">Sordaria macrospora (strain ATCC MYA-333 / DSM 997 / K(L3346) / K-hell)</name>
    <dbReference type="NCBI Taxonomy" id="771870"/>
    <lineage>
        <taxon>Eukaryota</taxon>
        <taxon>Fungi</taxon>
        <taxon>Dikarya</taxon>
        <taxon>Ascomycota</taxon>
        <taxon>Pezizomycotina</taxon>
        <taxon>Sordariomycetes</taxon>
        <taxon>Sordariomycetidae</taxon>
        <taxon>Sordariales</taxon>
        <taxon>Sordariaceae</taxon>
        <taxon>Sordaria</taxon>
    </lineage>
</organism>
<evidence type="ECO:0000259" key="10">
    <source>
        <dbReference type="Pfam" id="PF19327"/>
    </source>
</evidence>
<dbReference type="AlphaFoldDB" id="F7WBX8"/>
<dbReference type="InterPro" id="IPR018303">
    <property type="entry name" value="ATPase_P-typ_P_site"/>
</dbReference>
<dbReference type="Proteomes" id="UP000001881">
    <property type="component" value="Unassembled WGS sequence"/>
</dbReference>
<dbReference type="InterPro" id="IPR043171">
    <property type="entry name" value="Ap4A_phos1/2-like"/>
</dbReference>
<dbReference type="NCBIfam" id="TIGR01494">
    <property type="entry name" value="ATPase_P-type"/>
    <property type="match status" value="1"/>
</dbReference>
<evidence type="ECO:0000256" key="7">
    <source>
        <dbReference type="SAM" id="MobiDB-lite"/>
    </source>
</evidence>
<feature type="transmembrane region" description="Helical" evidence="6">
    <location>
        <begin position="367"/>
        <end position="390"/>
    </location>
</feature>
<evidence type="ECO:0000313" key="12">
    <source>
        <dbReference type="EMBL" id="CCC14508.1"/>
    </source>
</evidence>
<dbReference type="GO" id="GO:0005524">
    <property type="term" value="F:ATP binding"/>
    <property type="evidence" value="ECO:0007669"/>
    <property type="project" value="UniProtKB-UniRule"/>
</dbReference>
<dbReference type="InParanoid" id="F7WBX8"/>
<dbReference type="VEuPathDB" id="FungiDB:SMAC_09387"/>
<dbReference type="PANTHER" id="PTHR46594:SF4">
    <property type="entry name" value="P-TYPE CATION-TRANSPORTING ATPASE"/>
    <property type="match status" value="1"/>
</dbReference>
<evidence type="ECO:0000256" key="5">
    <source>
        <dbReference type="ARBA" id="ARBA00023136"/>
    </source>
</evidence>
<name>F7WBX8_SORMK</name>
<dbReference type="InterPro" id="IPR023214">
    <property type="entry name" value="HAD_sf"/>
</dbReference>
<comment type="similarity">
    <text evidence="6">Belongs to the cation transport ATPase (P-type) (TC 3.A.3) family. Type IB subfamily.</text>
</comment>
<dbReference type="SUPFAM" id="SSF81653">
    <property type="entry name" value="Calcium ATPase, transduction domain A"/>
    <property type="match status" value="1"/>
</dbReference>
<dbReference type="Gene3D" id="3.40.50.1000">
    <property type="entry name" value="HAD superfamily/HAD-like"/>
    <property type="match status" value="1"/>
</dbReference>
<feature type="transmembrane region" description="Helical" evidence="6">
    <location>
        <begin position="214"/>
        <end position="232"/>
    </location>
</feature>
<dbReference type="OMA" id="CEMSAMA"/>
<dbReference type="InterPro" id="IPR008250">
    <property type="entry name" value="ATPase_P-typ_transduc_dom_A_sf"/>
</dbReference>
<gene>
    <name evidence="12" type="ORF">SMAC_09387</name>
</gene>
<dbReference type="PANTHER" id="PTHR46594">
    <property type="entry name" value="P-TYPE CATION-TRANSPORTING ATPASE"/>
    <property type="match status" value="1"/>
</dbReference>
<dbReference type="InterPro" id="IPR023298">
    <property type="entry name" value="ATPase_P-typ_TM_dom_sf"/>
</dbReference>
<evidence type="ECO:0000313" key="13">
    <source>
        <dbReference type="Proteomes" id="UP000001881"/>
    </source>
</evidence>
<evidence type="ECO:0000256" key="3">
    <source>
        <dbReference type="ARBA" id="ARBA00022723"/>
    </source>
</evidence>
<keyword evidence="2 6" id="KW-0812">Transmembrane</keyword>
<evidence type="ECO:0000256" key="4">
    <source>
        <dbReference type="ARBA" id="ARBA00022989"/>
    </source>
</evidence>
<feature type="domain" description="Ap4A phosphorylase 1/2 N-terminal" evidence="10">
    <location>
        <begin position="804"/>
        <end position="994"/>
    </location>
</feature>
<dbReference type="InterPro" id="IPR023299">
    <property type="entry name" value="ATPase_P-typ_cyto_dom_N"/>
</dbReference>
<feature type="domain" description="ATP adenylyltransferase C-terminal" evidence="9">
    <location>
        <begin position="1029"/>
        <end position="1186"/>
    </location>
</feature>
<keyword evidence="13" id="KW-1185">Reference proteome</keyword>
<feature type="region of interest" description="Disordered" evidence="7">
    <location>
        <begin position="1062"/>
        <end position="1096"/>
    </location>
</feature>
<dbReference type="InterPro" id="IPR056236">
    <property type="entry name" value="HMA_PCA1"/>
</dbReference>
<dbReference type="eggNOG" id="KOG0207">
    <property type="taxonomic scope" value="Eukaryota"/>
</dbReference>
<dbReference type="GO" id="GO:0046872">
    <property type="term" value="F:metal ion binding"/>
    <property type="evidence" value="ECO:0007669"/>
    <property type="project" value="UniProtKB-KW"/>
</dbReference>
<dbReference type="PROSITE" id="PS00154">
    <property type="entry name" value="ATPASE_E1_E2"/>
    <property type="match status" value="1"/>
</dbReference>
<dbReference type="Pfam" id="PF00702">
    <property type="entry name" value="Hydrolase"/>
    <property type="match status" value="1"/>
</dbReference>
<evidence type="ECO:0000259" key="8">
    <source>
        <dbReference type="Pfam" id="PF00122"/>
    </source>
</evidence>
<dbReference type="Pfam" id="PF19327">
    <property type="entry name" value="Ap4A_phos_N"/>
    <property type="match status" value="1"/>
</dbReference>
<dbReference type="InterPro" id="IPR027256">
    <property type="entry name" value="P-typ_ATPase_IB"/>
</dbReference>
<dbReference type="InterPro" id="IPR045759">
    <property type="entry name" value="Ap4A_phos1/2_N"/>
</dbReference>
<comment type="subcellular location">
    <subcellularLocation>
        <location evidence="1 6">Membrane</location>
    </subcellularLocation>
</comment>
<dbReference type="Pfam" id="PF24534">
    <property type="entry name" value="HMA_PCA1"/>
    <property type="match status" value="1"/>
</dbReference>
<proteinExistence type="inferred from homology"/>
<dbReference type="GO" id="GO:0016887">
    <property type="term" value="F:ATP hydrolysis activity"/>
    <property type="evidence" value="ECO:0007669"/>
    <property type="project" value="InterPro"/>
</dbReference>
<dbReference type="Gene3D" id="3.40.1110.10">
    <property type="entry name" value="Calcium-transporting ATPase, cytoplasmic domain N"/>
    <property type="match status" value="1"/>
</dbReference>
<evidence type="ECO:0000259" key="11">
    <source>
        <dbReference type="Pfam" id="PF24534"/>
    </source>
</evidence>
<dbReference type="Pfam" id="PF00122">
    <property type="entry name" value="E1-E2_ATPase"/>
    <property type="match status" value="1"/>
</dbReference>
<feature type="domain" description="P-type ATPase A" evidence="8">
    <location>
        <begin position="246"/>
        <end position="347"/>
    </location>
</feature>
<dbReference type="GO" id="GO:0030003">
    <property type="term" value="P:intracellular monoatomic cation homeostasis"/>
    <property type="evidence" value="ECO:0007669"/>
    <property type="project" value="UniProtKB-ARBA"/>
</dbReference>
<dbReference type="FunFam" id="2.70.150.10:FF:000002">
    <property type="entry name" value="Copper-transporting ATPase 1, putative"/>
    <property type="match status" value="1"/>
</dbReference>
<evidence type="ECO:0000259" key="9">
    <source>
        <dbReference type="Pfam" id="PF09830"/>
    </source>
</evidence>
<dbReference type="InterPro" id="IPR059000">
    <property type="entry name" value="ATPase_P-type_domA"/>
</dbReference>
<dbReference type="InterPro" id="IPR036265">
    <property type="entry name" value="HIT-like_sf"/>
</dbReference>
<dbReference type="SUPFAM" id="SSF56784">
    <property type="entry name" value="HAD-like"/>
    <property type="match status" value="1"/>
</dbReference>
<dbReference type="InterPro" id="IPR036412">
    <property type="entry name" value="HAD-like_sf"/>
</dbReference>
<dbReference type="SUPFAM" id="SSF54197">
    <property type="entry name" value="HIT-like"/>
    <property type="match status" value="1"/>
</dbReference>
<evidence type="ECO:0000256" key="1">
    <source>
        <dbReference type="ARBA" id="ARBA00004370"/>
    </source>
</evidence>
<dbReference type="PRINTS" id="PR00119">
    <property type="entry name" value="CATATPASE"/>
</dbReference>
<comment type="caution">
    <text evidence="12">The sequence shown here is derived from an EMBL/GenBank/DDBJ whole genome shotgun (WGS) entry which is preliminary data.</text>
</comment>
<feature type="domain" description="PCA1 HMA heavy metal-associated" evidence="11">
    <location>
        <begin position="60"/>
        <end position="122"/>
    </location>
</feature>
<feature type="region of interest" description="Disordered" evidence="7">
    <location>
        <begin position="860"/>
        <end position="880"/>
    </location>
</feature>
<dbReference type="NCBIfam" id="TIGR01525">
    <property type="entry name" value="ATPase-IB_hvy"/>
    <property type="match status" value="1"/>
</dbReference>
<keyword evidence="6" id="KW-0547">Nucleotide-binding</keyword>
<sequence length="1204" mass="130390">MCCGQELHQVAANIKAIKNLKVSVPHKQVDFDVNLSLASAADVIELIQRSTTWKCERVIEGACSLDIVPNNPTEFVSKPLPMGVSQASAIDKKMVRIYYDPKVVGARDLVQIGFGAPLTLAKSSVDQNIAAGWKNVRHLFGMTMLSWILTIPVIVLAYLPQSGKRMICPLLKSGAINMEFLVVLSTTTAYIFSVVSFALLVSGHPLSTGQFFETSTLLVTLIMVGRFLAAYAQHKAVASVSKVKSLQSHTALLVDEDGGSEKEIDARLLQYGDYFKVIPGAKIPTDGIIVEGDSEVDESMITGESRPVVKSEGSAVISGTVNGSGALRVRLTTVPGNNTISIIMTMVHKAKVAKTKIEGIADRVAGYLVRAVLCLTGITLIIWCIVGVKVHKLRAAEAIVQALTYAITVLIVSCPCAIGLAVPMVNTMVSGLAGDRGILFKSLGAVEIARTTSHVVLDKTGTLTKGQLDVQDVRFMESDSNISKSLLLGLLHDIKHPVAASVSTYLLFMGVTPEVISHQKALPGRGVEGHSPSGQVLRAGNSRWLGLESDPSVQHIFSQGHTAFCFTIDGCLAAIFGLHDTLRPEAPSVIAQLRQRGITIHVISGDDDLAVRSVARQLDIPEHNIRSRCKPEEKEAYIKHLLIPPLSARTHSLFGIYLTPKLTRPPAVLFCGDGTNDAIALARATIGVHMAESNGQATDVAEAAADVVFIRSNLTGILTLIEMSEKAMRRIKFNFGWSFVYNVFAILLAGGLFESLGGDGKGIRIPPQYAGLGELVSILPVLGGSLTLRWARFAGKDAMPPIKAPPNLPELVRTAFNKARASGDVNFYPTQVTLVDVSSIPFQLRFSPSLANKPKAPKPVGIIDHRAPSPPSTTSVGTVSPAPEKKLVFDPFDNPSPPMLVCPLPPYHNLVLNKFAIVPEHFILTTTEYKEQTHLLEREDLEATRACIEAYQQYTGEEGGRGDKEETKLYAFFNCGEHSGASQPHRHLQLLVVDKMREGLEGLETTREGRWEVLAQRLIDDTKETITQKLPFKTFAERLTPGMSGEELHALYLRLYRRARDAVRQHHQQSSHPSPASPGSQQSSQQPEDQSNGADEIQTGGEATISYNLAMTRGVMVIVPRLAEGSAIVERKLDGNGEQGEEVVGKLALNGTVLAGTALVKSQREWDALRKNPSRVGELLGVIGVPNGPEVEERRRSPERKGVL</sequence>
<dbReference type="Gene3D" id="2.70.150.10">
    <property type="entry name" value="Calcium-transporting ATPase, cytoplasmic transduction domain A"/>
    <property type="match status" value="1"/>
</dbReference>
<dbReference type="Pfam" id="PF09830">
    <property type="entry name" value="ATP_transf"/>
    <property type="match status" value="1"/>
</dbReference>
<dbReference type="InterPro" id="IPR001757">
    <property type="entry name" value="P_typ_ATPase"/>
</dbReference>
<evidence type="ECO:0000256" key="6">
    <source>
        <dbReference type="RuleBase" id="RU362081"/>
    </source>
</evidence>
<feature type="transmembrane region" description="Helical" evidence="6">
    <location>
        <begin position="402"/>
        <end position="422"/>
    </location>
</feature>
<reference evidence="12 13" key="1">
    <citation type="journal article" date="2010" name="PLoS Genet.">
        <title>De novo assembly of a 40 Mb eukaryotic genome from short sequence reads: Sordaria macrospora, a model organism for fungal morphogenesis.</title>
        <authorList>
            <person name="Nowrousian M."/>
            <person name="Stajich J."/>
            <person name="Chu M."/>
            <person name="Engh I."/>
            <person name="Espagne E."/>
            <person name="Halliday K."/>
            <person name="Kamerewerd J."/>
            <person name="Kempken F."/>
            <person name="Knab B."/>
            <person name="Kuo H.C."/>
            <person name="Osiewacz H.D."/>
            <person name="Poeggeler S."/>
            <person name="Read N."/>
            <person name="Seiler S."/>
            <person name="Smith K."/>
            <person name="Zickler D."/>
            <person name="Kueck U."/>
            <person name="Freitag M."/>
        </authorList>
    </citation>
    <scope>NUCLEOTIDE SEQUENCE [LARGE SCALE GENOMIC DNA]</scope>
    <source>
        <strain evidence="13">ATCC MYA-333 / DSM 997 / K(L3346) / K-hell</strain>
        <tissue evidence="12">Mycelium</tissue>
    </source>
</reference>